<keyword evidence="7" id="KW-1185">Reference proteome</keyword>
<dbReference type="CDD" id="cd00130">
    <property type="entry name" value="PAS"/>
    <property type="match status" value="1"/>
</dbReference>
<dbReference type="Proteomes" id="UP001230207">
    <property type="component" value="Unassembled WGS sequence"/>
</dbReference>
<dbReference type="InterPro" id="IPR011006">
    <property type="entry name" value="CheY-like_superfamily"/>
</dbReference>
<keyword evidence="1 3" id="KW-0597">Phosphoprotein</keyword>
<evidence type="ECO:0000259" key="5">
    <source>
        <dbReference type="PROSITE" id="PS50112"/>
    </source>
</evidence>
<dbReference type="EMBL" id="JAUSVF010000001">
    <property type="protein sequence ID" value="MDQ0319334.1"/>
    <property type="molecule type" value="Genomic_DNA"/>
</dbReference>
<dbReference type="PANTHER" id="PTHR45339">
    <property type="entry name" value="HYBRID SIGNAL TRANSDUCTION HISTIDINE KINASE J"/>
    <property type="match status" value="1"/>
</dbReference>
<evidence type="ECO:0000256" key="1">
    <source>
        <dbReference type="ARBA" id="ARBA00022553"/>
    </source>
</evidence>
<proteinExistence type="predicted"/>
<protein>
    <submittedName>
        <fullName evidence="6">PAS domain S-box-containing protein</fullName>
    </submittedName>
</protein>
<feature type="modified residue" description="4-aspartylphosphate" evidence="3">
    <location>
        <position position="494"/>
    </location>
</feature>
<dbReference type="PROSITE" id="PS50112">
    <property type="entry name" value="PAS"/>
    <property type="match status" value="1"/>
</dbReference>
<dbReference type="PROSITE" id="PS50110">
    <property type="entry name" value="RESPONSE_REGULATORY"/>
    <property type="match status" value="1"/>
</dbReference>
<feature type="domain" description="PAS" evidence="5">
    <location>
        <begin position="157"/>
        <end position="220"/>
    </location>
</feature>
<dbReference type="InterPro" id="IPR001789">
    <property type="entry name" value="Sig_transdc_resp-reg_receiver"/>
</dbReference>
<dbReference type="SUPFAM" id="SSF52172">
    <property type="entry name" value="CheY-like"/>
    <property type="match status" value="1"/>
</dbReference>
<dbReference type="SMART" id="SM00091">
    <property type="entry name" value="PAS"/>
    <property type="match status" value="2"/>
</dbReference>
<dbReference type="SUPFAM" id="SSF55785">
    <property type="entry name" value="PYP-like sensor domain (PAS domain)"/>
    <property type="match status" value="2"/>
</dbReference>
<evidence type="ECO:0000259" key="4">
    <source>
        <dbReference type="PROSITE" id="PS50110"/>
    </source>
</evidence>
<dbReference type="InterPro" id="IPR000014">
    <property type="entry name" value="PAS"/>
</dbReference>
<dbReference type="InterPro" id="IPR035965">
    <property type="entry name" value="PAS-like_dom_sf"/>
</dbReference>
<evidence type="ECO:0000313" key="6">
    <source>
        <dbReference type="EMBL" id="MDQ0319334.1"/>
    </source>
</evidence>
<sequence>MTDVASSGADIHGVTLEATLDALGLAILVCDKNDEFVFASRPILQLFAIAPEFIAPGTRLRDFLGAVFDVGLRGGTSPEKSRRRVNRDDWIAERISHHWRERYETVQRLGQQRWVSVRMRRLPTGMGVVSFTDISEQKKREEQLQIDMDRVGVTENILDDLPNPIFVKDRGLTYVGVNKAFCTIHGILPEAILGRSAWDLVDPELAEKFEISDRHVLETGEMFSLAEQIVRNDGEDIWVLTRKFRIGEAGKHMLVTCMSDVTDLVAGREIDINEPLRIKDFDAFEPAQNCYDPFRSIDVQHLREAVSIIEPALPVTRRALVMSHAEVFEQSLVPQLRKWGFDACAVTSLDELMAFGEIASASSVAIDILLVDAASTEIRAILSAWNASPFLLVGRDWRTAELHADITALLANVEAPQVEAHGLPADWDIIVSEPGEQAIHVAEVDVIVAEDNEINQFVFAQILEGLGISYRIAANGEEAVRLWQQHRPNLVLMDVAMPVMNGFDAALAIRAAEGGGSTRTPIIAVTTPAIDLDVERSRAAGMDDHITKPISPDMIEAVYRKYVASQSKQEQLTA</sequence>
<name>A0ABU0BM64_9HYPH</name>
<dbReference type="InterPro" id="IPR013656">
    <property type="entry name" value="PAS_4"/>
</dbReference>
<dbReference type="RefSeq" id="WP_307228140.1">
    <property type="nucleotide sequence ID" value="NZ_JAUSVF010000001.1"/>
</dbReference>
<dbReference type="NCBIfam" id="TIGR00229">
    <property type="entry name" value="sensory_box"/>
    <property type="match status" value="1"/>
</dbReference>
<reference evidence="6 7" key="1">
    <citation type="submission" date="2023-07" db="EMBL/GenBank/DDBJ databases">
        <title>Genomic Encyclopedia of Type Strains, Phase IV (KMG-IV): sequencing the most valuable type-strain genomes for metagenomic binning, comparative biology and taxonomic classification.</title>
        <authorList>
            <person name="Goeker M."/>
        </authorList>
    </citation>
    <scope>NUCLEOTIDE SEQUENCE [LARGE SCALE GENOMIC DNA]</scope>
    <source>
        <strain evidence="6 7">DSM 1112</strain>
    </source>
</reference>
<dbReference type="Gene3D" id="3.40.50.2300">
    <property type="match status" value="1"/>
</dbReference>
<dbReference type="Pfam" id="PF12860">
    <property type="entry name" value="PAS_7"/>
    <property type="match status" value="1"/>
</dbReference>
<dbReference type="Gene3D" id="3.30.450.20">
    <property type="entry name" value="PAS domain"/>
    <property type="match status" value="2"/>
</dbReference>
<accession>A0ABU0BM64</accession>
<organism evidence="6 7">
    <name type="scientific">Pararhizobium capsulatum DSM 1112</name>
    <dbReference type="NCBI Taxonomy" id="1121113"/>
    <lineage>
        <taxon>Bacteria</taxon>
        <taxon>Pseudomonadati</taxon>
        <taxon>Pseudomonadota</taxon>
        <taxon>Alphaproteobacteria</taxon>
        <taxon>Hyphomicrobiales</taxon>
        <taxon>Rhizobiaceae</taxon>
        <taxon>Rhizobium/Agrobacterium group</taxon>
        <taxon>Pararhizobium</taxon>
    </lineage>
</organism>
<evidence type="ECO:0000256" key="2">
    <source>
        <dbReference type="ARBA" id="ARBA00023012"/>
    </source>
</evidence>
<comment type="caution">
    <text evidence="6">The sequence shown here is derived from an EMBL/GenBank/DDBJ whole genome shotgun (WGS) entry which is preliminary data.</text>
</comment>
<keyword evidence="2" id="KW-0902">Two-component regulatory system</keyword>
<evidence type="ECO:0000313" key="7">
    <source>
        <dbReference type="Proteomes" id="UP001230207"/>
    </source>
</evidence>
<dbReference type="Pfam" id="PF00072">
    <property type="entry name" value="Response_reg"/>
    <property type="match status" value="1"/>
</dbReference>
<gene>
    <name evidence="6" type="ORF">QO002_001472</name>
</gene>
<evidence type="ECO:0000256" key="3">
    <source>
        <dbReference type="PROSITE-ProRule" id="PRU00169"/>
    </source>
</evidence>
<dbReference type="PANTHER" id="PTHR45339:SF1">
    <property type="entry name" value="HYBRID SIGNAL TRANSDUCTION HISTIDINE KINASE J"/>
    <property type="match status" value="1"/>
</dbReference>
<dbReference type="Pfam" id="PF08448">
    <property type="entry name" value="PAS_4"/>
    <property type="match status" value="1"/>
</dbReference>
<dbReference type="SMART" id="SM00448">
    <property type="entry name" value="REC"/>
    <property type="match status" value="1"/>
</dbReference>
<feature type="domain" description="Response regulatory" evidence="4">
    <location>
        <begin position="445"/>
        <end position="563"/>
    </location>
</feature>
<dbReference type="CDD" id="cd17546">
    <property type="entry name" value="REC_hyHK_CKI1_RcsC-like"/>
    <property type="match status" value="1"/>
</dbReference>